<dbReference type="EMBL" id="JADKGY010000019">
    <property type="protein sequence ID" value="MBK9983385.1"/>
    <property type="molecule type" value="Genomic_DNA"/>
</dbReference>
<feature type="compositionally biased region" description="Basic and acidic residues" evidence="1">
    <location>
        <begin position="504"/>
        <end position="523"/>
    </location>
</feature>
<feature type="compositionally biased region" description="Basic and acidic residues" evidence="1">
    <location>
        <begin position="466"/>
        <end position="495"/>
    </location>
</feature>
<keyword evidence="2" id="KW-0732">Signal</keyword>
<feature type="chain" id="PRO_5039118573" description="DUF3300 domain-containing protein" evidence="2">
    <location>
        <begin position="22"/>
        <end position="552"/>
    </location>
</feature>
<feature type="compositionally biased region" description="Basic and acidic residues" evidence="1">
    <location>
        <begin position="411"/>
        <end position="430"/>
    </location>
</feature>
<dbReference type="AlphaFoldDB" id="A0A9D7SU82"/>
<evidence type="ECO:0008006" key="5">
    <source>
        <dbReference type="Google" id="ProtNLM"/>
    </source>
</evidence>
<comment type="caution">
    <text evidence="3">The sequence shown here is derived from an EMBL/GenBank/DDBJ whole genome shotgun (WGS) entry which is preliminary data.</text>
</comment>
<protein>
    <recommendedName>
        <fullName evidence="5">DUF3300 domain-containing protein</fullName>
    </recommendedName>
</protein>
<sequence length="552" mass="64459">MKTSLLSVLVFLIFFISKTSAQDKNILNGLSEEEQNAIEAIALYPAKEREAILEASLHPEILVRMENIRSTTETKFKENISGIAEADQKKIYNLSRYPDLITKICVVGNGRSNAEMTDILQSYPEGIHADALFANQNYFGLLREVNNLYMGAEEAFQTVLSAYPEKVREAFRQLDQLPGVTSILTDNMKMTVLLGDLYGKQPVQIMHALDSLNVVVAEQQANELKDWKQKIEDDPAAMTEFENAAEEFANDEPYDNSVYDDDVYDGPLPESYTERVVVHEVWRPYQYWFGWPSWYADECWYPYPWWYHSGFYYGPGHVIVIIGLPSNVFFNWHFYHDSHFYHYPHFTDQVIRHYYGPRHTGSHMQPVFKRWEEDHRSELPDNWFNDDKNRVNRIREYGKFKMDYDKKVGVKTEKSPTEREYLQKHADKYPTLKPVLTEKPGSPRTPPKKDQDNNPVPEYKPVQNNPREKITPEEKIDRAKENHENVWDNQRKPPKQESPSANPAKRDQQNKPPRTEPARKDQKQTPPRTPPTKKEQTQPKPTDTDKKKPGRN</sequence>
<evidence type="ECO:0000313" key="3">
    <source>
        <dbReference type="EMBL" id="MBK9983385.1"/>
    </source>
</evidence>
<evidence type="ECO:0000256" key="1">
    <source>
        <dbReference type="SAM" id="MobiDB-lite"/>
    </source>
</evidence>
<feature type="region of interest" description="Disordered" evidence="1">
    <location>
        <begin position="411"/>
        <end position="552"/>
    </location>
</feature>
<reference evidence="3 4" key="1">
    <citation type="submission" date="2020-10" db="EMBL/GenBank/DDBJ databases">
        <title>Connecting structure to function with the recovery of over 1000 high-quality activated sludge metagenome-assembled genomes encoding full-length rRNA genes using long-read sequencing.</title>
        <authorList>
            <person name="Singleton C.M."/>
            <person name="Petriglieri F."/>
            <person name="Kristensen J.M."/>
            <person name="Kirkegaard R.H."/>
            <person name="Michaelsen T.Y."/>
            <person name="Andersen M.H."/>
            <person name="Karst S.M."/>
            <person name="Dueholm M.S."/>
            <person name="Nielsen P.H."/>
            <person name="Albertsen M."/>
        </authorList>
    </citation>
    <scope>NUCLEOTIDE SEQUENCE [LARGE SCALE GENOMIC DNA]</scope>
    <source>
        <strain evidence="3">Ribe_18-Q3-R11-54_MAXAC.273</strain>
    </source>
</reference>
<evidence type="ECO:0000256" key="2">
    <source>
        <dbReference type="SAM" id="SignalP"/>
    </source>
</evidence>
<organism evidence="3 4">
    <name type="scientific">Candidatus Opimibacter skivensis</name>
    <dbReference type="NCBI Taxonomy" id="2982028"/>
    <lineage>
        <taxon>Bacteria</taxon>
        <taxon>Pseudomonadati</taxon>
        <taxon>Bacteroidota</taxon>
        <taxon>Saprospiria</taxon>
        <taxon>Saprospirales</taxon>
        <taxon>Saprospiraceae</taxon>
        <taxon>Candidatus Opimibacter</taxon>
    </lineage>
</organism>
<name>A0A9D7SU82_9BACT</name>
<dbReference type="Proteomes" id="UP000808337">
    <property type="component" value="Unassembled WGS sequence"/>
</dbReference>
<feature type="compositionally biased region" description="Basic and acidic residues" evidence="1">
    <location>
        <begin position="532"/>
        <end position="552"/>
    </location>
</feature>
<accession>A0A9D7SU82</accession>
<proteinExistence type="predicted"/>
<gene>
    <name evidence="3" type="ORF">IPP15_13515</name>
</gene>
<feature type="signal peptide" evidence="2">
    <location>
        <begin position="1"/>
        <end position="21"/>
    </location>
</feature>
<evidence type="ECO:0000313" key="4">
    <source>
        <dbReference type="Proteomes" id="UP000808337"/>
    </source>
</evidence>